<accession>A0A0K8TK75</accession>
<feature type="non-terminal residue" evidence="1">
    <location>
        <position position="146"/>
    </location>
</feature>
<protein>
    <submittedName>
        <fullName evidence="1">Uncharacterized protein</fullName>
    </submittedName>
</protein>
<dbReference type="AlphaFoldDB" id="A0A0K8TK75"/>
<proteinExistence type="evidence at transcript level"/>
<name>A0A0K8TK75_TABBR</name>
<feature type="non-terminal residue" evidence="1">
    <location>
        <position position="1"/>
    </location>
</feature>
<evidence type="ECO:0000313" key="1">
    <source>
        <dbReference type="EMBL" id="JAI14594.1"/>
    </source>
</evidence>
<organism evidence="1">
    <name type="scientific">Tabanus bromius</name>
    <name type="common">Band-eyed brown horse fly</name>
    <dbReference type="NCBI Taxonomy" id="304241"/>
    <lineage>
        <taxon>Eukaryota</taxon>
        <taxon>Metazoa</taxon>
        <taxon>Ecdysozoa</taxon>
        <taxon>Arthropoda</taxon>
        <taxon>Hexapoda</taxon>
        <taxon>Insecta</taxon>
        <taxon>Pterygota</taxon>
        <taxon>Neoptera</taxon>
        <taxon>Endopterygota</taxon>
        <taxon>Diptera</taxon>
        <taxon>Brachycera</taxon>
        <taxon>Tabanomorpha</taxon>
        <taxon>Tabanoidea</taxon>
        <taxon>Tabanidae</taxon>
        <taxon>Tabanus</taxon>
    </lineage>
</organism>
<sequence>WKSYSEGMDFHADQREAWARVRACGGRRKENHIPMIKGTDGTILTESKEIADEFNREQVRYSSDDELTLQTLRIKYRILEGMRNIIPIPRIEITSPVSFTEINTKIARLQGKTPGRDRISYRMIKESGPGFRERLLNLYNRIIEEG</sequence>
<dbReference type="EMBL" id="GDAI01003009">
    <property type="protein sequence ID" value="JAI14594.1"/>
    <property type="molecule type" value="mRNA"/>
</dbReference>
<reference evidence="1" key="1">
    <citation type="journal article" date="2015" name="Insect Biochem. Mol. Biol.">
        <title>An insight into the sialome of the horse fly, Tabanus bromius.</title>
        <authorList>
            <person name="Ribeiro J.M."/>
            <person name="Kazimirova M."/>
            <person name="Takac P."/>
            <person name="Andersen J.F."/>
            <person name="Francischetti I.M."/>
        </authorList>
    </citation>
    <scope>NUCLEOTIDE SEQUENCE</scope>
</reference>